<name>A0ABR4C5V8_9HELO</name>
<protein>
    <submittedName>
        <fullName evidence="1">Uncharacterized protein</fullName>
    </submittedName>
</protein>
<dbReference type="EMBL" id="JAZHXI010000012">
    <property type="protein sequence ID" value="KAL2065334.1"/>
    <property type="molecule type" value="Genomic_DNA"/>
</dbReference>
<accession>A0ABR4C5V8</accession>
<sequence>MALTGYRV</sequence>
<proteinExistence type="predicted"/>
<gene>
    <name evidence="1" type="ORF">VTL71DRAFT_3003</name>
</gene>
<reference evidence="1 2" key="1">
    <citation type="journal article" date="2024" name="Commun. Biol.">
        <title>Comparative genomic analysis of thermophilic fungi reveals convergent evolutionary adaptations and gene losses.</title>
        <authorList>
            <person name="Steindorff A.S."/>
            <person name="Aguilar-Pontes M.V."/>
            <person name="Robinson A.J."/>
            <person name="Andreopoulos B."/>
            <person name="LaButti K."/>
            <person name="Kuo A."/>
            <person name="Mondo S."/>
            <person name="Riley R."/>
            <person name="Otillar R."/>
            <person name="Haridas S."/>
            <person name="Lipzen A."/>
            <person name="Grimwood J."/>
            <person name="Schmutz J."/>
            <person name="Clum A."/>
            <person name="Reid I.D."/>
            <person name="Moisan M.C."/>
            <person name="Butler G."/>
            <person name="Nguyen T.T.M."/>
            <person name="Dewar K."/>
            <person name="Conant G."/>
            <person name="Drula E."/>
            <person name="Henrissat B."/>
            <person name="Hansel C."/>
            <person name="Singer S."/>
            <person name="Hutchinson M.I."/>
            <person name="de Vries R.P."/>
            <person name="Natvig D.O."/>
            <person name="Powell A.J."/>
            <person name="Tsang A."/>
            <person name="Grigoriev I.V."/>
        </authorList>
    </citation>
    <scope>NUCLEOTIDE SEQUENCE [LARGE SCALE GENOMIC DNA]</scope>
    <source>
        <strain evidence="1 2">CBS 494.80</strain>
    </source>
</reference>
<keyword evidence="2" id="KW-1185">Reference proteome</keyword>
<evidence type="ECO:0000313" key="2">
    <source>
        <dbReference type="Proteomes" id="UP001595075"/>
    </source>
</evidence>
<dbReference type="Proteomes" id="UP001595075">
    <property type="component" value="Unassembled WGS sequence"/>
</dbReference>
<evidence type="ECO:0000313" key="1">
    <source>
        <dbReference type="EMBL" id="KAL2065334.1"/>
    </source>
</evidence>
<organism evidence="1 2">
    <name type="scientific">Oculimacula yallundae</name>
    <dbReference type="NCBI Taxonomy" id="86028"/>
    <lineage>
        <taxon>Eukaryota</taxon>
        <taxon>Fungi</taxon>
        <taxon>Dikarya</taxon>
        <taxon>Ascomycota</taxon>
        <taxon>Pezizomycotina</taxon>
        <taxon>Leotiomycetes</taxon>
        <taxon>Helotiales</taxon>
        <taxon>Ploettnerulaceae</taxon>
        <taxon>Oculimacula</taxon>
    </lineage>
</organism>
<comment type="caution">
    <text evidence="1">The sequence shown here is derived from an EMBL/GenBank/DDBJ whole genome shotgun (WGS) entry which is preliminary data.</text>
</comment>